<dbReference type="Gene3D" id="1.10.10.10">
    <property type="entry name" value="Winged helix-like DNA-binding domain superfamily/Winged helix DNA-binding domain"/>
    <property type="match status" value="1"/>
</dbReference>
<feature type="domain" description="Protein kinase" evidence="6">
    <location>
        <begin position="61"/>
        <end position="335"/>
    </location>
</feature>
<dbReference type="InterPro" id="IPR000591">
    <property type="entry name" value="DEP_dom"/>
</dbReference>
<dbReference type="Gene3D" id="3.30.200.20">
    <property type="entry name" value="Phosphorylase Kinase, domain 1"/>
    <property type="match status" value="1"/>
</dbReference>
<keyword evidence="3 4" id="KW-0067">ATP-binding</keyword>
<dbReference type="SUPFAM" id="SSF46785">
    <property type="entry name" value="Winged helix' DNA-binding domain"/>
    <property type="match status" value="1"/>
</dbReference>
<evidence type="ECO:0000313" key="9">
    <source>
        <dbReference type="Proteomes" id="UP000243579"/>
    </source>
</evidence>
<comment type="caution">
    <text evidence="8">The sequence shown here is derived from an EMBL/GenBank/DDBJ whole genome shotgun (WGS) entry which is preliminary data.</text>
</comment>
<keyword evidence="8" id="KW-0418">Kinase</keyword>
<dbReference type="Pfam" id="PF07714">
    <property type="entry name" value="PK_Tyr_Ser-Thr"/>
    <property type="match status" value="1"/>
</dbReference>
<dbReference type="InterPro" id="IPR051681">
    <property type="entry name" value="Ser/Thr_Kinases-Pseudokinases"/>
</dbReference>
<evidence type="ECO:0000256" key="4">
    <source>
        <dbReference type="PROSITE-ProRule" id="PRU10141"/>
    </source>
</evidence>
<dbReference type="PROSITE" id="PS00107">
    <property type="entry name" value="PROTEIN_KINASE_ATP"/>
    <property type="match status" value="1"/>
</dbReference>
<dbReference type="InterPro" id="IPR036388">
    <property type="entry name" value="WH-like_DNA-bd_sf"/>
</dbReference>
<dbReference type="GO" id="GO:0005524">
    <property type="term" value="F:ATP binding"/>
    <property type="evidence" value="ECO:0007669"/>
    <property type="project" value="UniProtKB-UniRule"/>
</dbReference>
<feature type="domain" description="DEP" evidence="7">
    <location>
        <begin position="359"/>
        <end position="411"/>
    </location>
</feature>
<dbReference type="AlphaFoldDB" id="A0A1V9YLZ8"/>
<dbReference type="SUPFAM" id="SSF56112">
    <property type="entry name" value="Protein kinase-like (PK-like)"/>
    <property type="match status" value="1"/>
</dbReference>
<dbReference type="InterPro" id="IPR008271">
    <property type="entry name" value="Ser/Thr_kinase_AS"/>
</dbReference>
<dbReference type="InterPro" id="IPR036390">
    <property type="entry name" value="WH_DNA-bd_sf"/>
</dbReference>
<dbReference type="Proteomes" id="UP000243579">
    <property type="component" value="Unassembled WGS sequence"/>
</dbReference>
<feature type="binding site" evidence="4">
    <location>
        <position position="89"/>
    </location>
    <ligand>
        <name>ATP</name>
        <dbReference type="ChEBI" id="CHEBI:30616"/>
    </ligand>
</feature>
<reference evidence="8 9" key="1">
    <citation type="journal article" date="2014" name="Genome Biol. Evol.">
        <title>The secreted proteins of Achlya hypogyna and Thraustotheca clavata identify the ancestral oomycete secretome and reveal gene acquisitions by horizontal gene transfer.</title>
        <authorList>
            <person name="Misner I."/>
            <person name="Blouin N."/>
            <person name="Leonard G."/>
            <person name="Richards T.A."/>
            <person name="Lane C.E."/>
        </authorList>
    </citation>
    <scope>NUCLEOTIDE SEQUENCE [LARGE SCALE GENOMIC DNA]</scope>
    <source>
        <strain evidence="8 9">ATCC 48635</strain>
    </source>
</reference>
<protein>
    <submittedName>
        <fullName evidence="8">Protein kinase</fullName>
    </submittedName>
</protein>
<dbReference type="OrthoDB" id="10261027at2759"/>
<dbReference type="PROSITE" id="PS50186">
    <property type="entry name" value="DEP"/>
    <property type="match status" value="1"/>
</dbReference>
<dbReference type="CDD" id="cd04371">
    <property type="entry name" value="DEP"/>
    <property type="match status" value="1"/>
</dbReference>
<dbReference type="GO" id="GO:0035556">
    <property type="term" value="P:intracellular signal transduction"/>
    <property type="evidence" value="ECO:0007669"/>
    <property type="project" value="InterPro"/>
</dbReference>
<proteinExistence type="inferred from homology"/>
<dbReference type="Gene3D" id="1.10.510.10">
    <property type="entry name" value="Transferase(Phosphotransferase) domain 1"/>
    <property type="match status" value="1"/>
</dbReference>
<dbReference type="SMART" id="SM00220">
    <property type="entry name" value="S_TKc"/>
    <property type="match status" value="1"/>
</dbReference>
<gene>
    <name evidence="8" type="ORF">ACHHYP_09992</name>
</gene>
<name>A0A1V9YLZ8_ACHHY</name>
<organism evidence="8 9">
    <name type="scientific">Achlya hypogyna</name>
    <name type="common">Oomycete</name>
    <name type="synonym">Protoachlya hypogyna</name>
    <dbReference type="NCBI Taxonomy" id="1202772"/>
    <lineage>
        <taxon>Eukaryota</taxon>
        <taxon>Sar</taxon>
        <taxon>Stramenopiles</taxon>
        <taxon>Oomycota</taxon>
        <taxon>Saprolegniomycetes</taxon>
        <taxon>Saprolegniales</taxon>
        <taxon>Achlyaceae</taxon>
        <taxon>Achlya</taxon>
    </lineage>
</organism>
<keyword evidence="9" id="KW-1185">Reference proteome</keyword>
<keyword evidence="2 4" id="KW-0547">Nucleotide-binding</keyword>
<dbReference type="InterPro" id="IPR017441">
    <property type="entry name" value="Protein_kinase_ATP_BS"/>
</dbReference>
<comment type="similarity">
    <text evidence="5">Belongs to the protein kinase superfamily.</text>
</comment>
<evidence type="ECO:0000259" key="6">
    <source>
        <dbReference type="PROSITE" id="PS50011"/>
    </source>
</evidence>
<dbReference type="EMBL" id="JNBR01001486">
    <property type="protein sequence ID" value="OQR86742.1"/>
    <property type="molecule type" value="Genomic_DNA"/>
</dbReference>
<dbReference type="PROSITE" id="PS00108">
    <property type="entry name" value="PROTEIN_KINASE_ST"/>
    <property type="match status" value="1"/>
</dbReference>
<dbReference type="InterPro" id="IPR000719">
    <property type="entry name" value="Prot_kinase_dom"/>
</dbReference>
<keyword evidence="8" id="KW-0808">Transferase</keyword>
<evidence type="ECO:0000256" key="1">
    <source>
        <dbReference type="ARBA" id="ARBA00022527"/>
    </source>
</evidence>
<accession>A0A1V9YLZ8</accession>
<evidence type="ECO:0000259" key="7">
    <source>
        <dbReference type="PROSITE" id="PS50186"/>
    </source>
</evidence>
<evidence type="ECO:0000256" key="3">
    <source>
        <dbReference type="ARBA" id="ARBA00022840"/>
    </source>
</evidence>
<evidence type="ECO:0000256" key="5">
    <source>
        <dbReference type="RuleBase" id="RU000304"/>
    </source>
</evidence>
<evidence type="ECO:0000256" key="2">
    <source>
        <dbReference type="ARBA" id="ARBA00022741"/>
    </source>
</evidence>
<dbReference type="InterPro" id="IPR001245">
    <property type="entry name" value="Ser-Thr/Tyr_kinase_cat_dom"/>
</dbReference>
<feature type="non-terminal residue" evidence="8">
    <location>
        <position position="1"/>
    </location>
</feature>
<dbReference type="GO" id="GO:0004674">
    <property type="term" value="F:protein serine/threonine kinase activity"/>
    <property type="evidence" value="ECO:0007669"/>
    <property type="project" value="UniProtKB-KW"/>
</dbReference>
<dbReference type="PROSITE" id="PS50011">
    <property type="entry name" value="PROTEIN_KINASE_DOM"/>
    <property type="match status" value="1"/>
</dbReference>
<evidence type="ECO:0000313" key="8">
    <source>
        <dbReference type="EMBL" id="OQR86742.1"/>
    </source>
</evidence>
<dbReference type="InterPro" id="IPR011009">
    <property type="entry name" value="Kinase-like_dom_sf"/>
</dbReference>
<dbReference type="PANTHER" id="PTHR44329">
    <property type="entry name" value="SERINE/THREONINE-PROTEIN KINASE TNNI3K-RELATED"/>
    <property type="match status" value="1"/>
</dbReference>
<dbReference type="STRING" id="1202772.A0A1V9YLZ8"/>
<keyword evidence="1 5" id="KW-0723">Serine/threonine-protein kinase</keyword>
<sequence>PYFAWRLLLADTEHWRGLGQRACCLHVKFTHQFPVSEITSAEGLHVLIEMHRKHIVDFAHLNLEQRIGVGASAAVYRGTLRSKTPVAIKVYTPKEINDDVVAAFSHEAALCGALNHPNVVTFHGMCVCPPTICLVSELCRGSVADYLAARPLDAEPLQQVAVDVCLLLDAARAVAYLHSFSPPFIHRDLKPGNLLLDAGNRVKLTDFGDSRASEDDTRCDALRKMSVRGTVEYMAPEVINGKAGLAQYSVAADIYSLGITFWDVLHPTATKYPGAHHHHLRVFERVLDGARPALRPDLHPTLARLLGAAWAAAPEARPSAAKVVSMLEAVQDDVLGPLALDLSKAATYVGGGKDHFVEGAHLVDCMLDMDWVSDAFEAVRVGAALMDAGFLHHAKHARGFENGPSLYSFDEDAIDASVPLVLSSRDTVTVSSSKDTLQPARCACQQFAQGLKQTKQVHSSVQSMLTVKDQPLTLKLLEDDFIATSDSGA</sequence>